<name>A0A7R8YQD7_HERIL</name>
<feature type="compositionally biased region" description="Basic residues" evidence="3">
    <location>
        <begin position="1"/>
        <end position="14"/>
    </location>
</feature>
<feature type="domain" description="Chromo" evidence="4">
    <location>
        <begin position="188"/>
        <end position="246"/>
    </location>
</feature>
<feature type="compositionally biased region" description="Basic and acidic residues" evidence="3">
    <location>
        <begin position="241"/>
        <end position="251"/>
    </location>
</feature>
<dbReference type="PROSITE" id="PS50013">
    <property type="entry name" value="CHROMO_2"/>
    <property type="match status" value="2"/>
</dbReference>
<proteinExistence type="predicted"/>
<evidence type="ECO:0000256" key="3">
    <source>
        <dbReference type="SAM" id="MobiDB-lite"/>
    </source>
</evidence>
<keyword evidence="2" id="KW-0539">Nucleus</keyword>
<protein>
    <recommendedName>
        <fullName evidence="4">Chromo domain-containing protein</fullName>
    </recommendedName>
</protein>
<feature type="region of interest" description="Disordered" evidence="3">
    <location>
        <begin position="145"/>
        <end position="188"/>
    </location>
</feature>
<organism evidence="5 6">
    <name type="scientific">Hermetia illucens</name>
    <name type="common">Black soldier fly</name>
    <dbReference type="NCBI Taxonomy" id="343691"/>
    <lineage>
        <taxon>Eukaryota</taxon>
        <taxon>Metazoa</taxon>
        <taxon>Ecdysozoa</taxon>
        <taxon>Arthropoda</taxon>
        <taxon>Hexapoda</taxon>
        <taxon>Insecta</taxon>
        <taxon>Pterygota</taxon>
        <taxon>Neoptera</taxon>
        <taxon>Endopterygota</taxon>
        <taxon>Diptera</taxon>
        <taxon>Brachycera</taxon>
        <taxon>Stratiomyomorpha</taxon>
        <taxon>Stratiomyidae</taxon>
        <taxon>Hermetiinae</taxon>
        <taxon>Hermetia</taxon>
    </lineage>
</organism>
<feature type="compositionally biased region" description="Low complexity" evidence="3">
    <location>
        <begin position="151"/>
        <end position="165"/>
    </location>
</feature>
<dbReference type="GO" id="GO:0005634">
    <property type="term" value="C:nucleus"/>
    <property type="evidence" value="ECO:0007669"/>
    <property type="project" value="UniProtKB-SubCell"/>
</dbReference>
<evidence type="ECO:0000313" key="6">
    <source>
        <dbReference type="Proteomes" id="UP000594454"/>
    </source>
</evidence>
<feature type="region of interest" description="Disordered" evidence="3">
    <location>
        <begin position="1"/>
        <end position="106"/>
    </location>
</feature>
<dbReference type="InterPro" id="IPR023779">
    <property type="entry name" value="Chromodomain_CS"/>
</dbReference>
<feature type="domain" description="Chromo" evidence="4">
    <location>
        <begin position="97"/>
        <end position="155"/>
    </location>
</feature>
<dbReference type="GO" id="GO:0005694">
    <property type="term" value="C:chromosome"/>
    <property type="evidence" value="ECO:0007669"/>
    <property type="project" value="UniProtKB-ARBA"/>
</dbReference>
<evidence type="ECO:0000256" key="2">
    <source>
        <dbReference type="ARBA" id="ARBA00023242"/>
    </source>
</evidence>
<comment type="subcellular location">
    <subcellularLocation>
        <location evidence="1">Nucleus</location>
    </subcellularLocation>
</comment>
<dbReference type="Proteomes" id="UP000594454">
    <property type="component" value="Chromosome 1"/>
</dbReference>
<reference evidence="5 6" key="1">
    <citation type="submission" date="2020-11" db="EMBL/GenBank/DDBJ databases">
        <authorList>
            <person name="Wallbank WR R."/>
            <person name="Pardo Diaz C."/>
            <person name="Kozak K."/>
            <person name="Martin S."/>
            <person name="Jiggins C."/>
            <person name="Moest M."/>
            <person name="Warren A I."/>
            <person name="Generalovic N T."/>
            <person name="Byers J.R.P. K."/>
            <person name="Montejo-Kovacevich G."/>
            <person name="Yen C E."/>
        </authorList>
    </citation>
    <scope>NUCLEOTIDE SEQUENCE [LARGE SCALE GENOMIC DNA]</scope>
</reference>
<keyword evidence="6" id="KW-1185">Reference proteome</keyword>
<dbReference type="Pfam" id="PF00385">
    <property type="entry name" value="Chromo"/>
    <property type="match status" value="2"/>
</dbReference>
<dbReference type="EMBL" id="LR899009">
    <property type="protein sequence ID" value="CAD7078299.1"/>
    <property type="molecule type" value="Genomic_DNA"/>
</dbReference>
<dbReference type="SUPFAM" id="SSF54160">
    <property type="entry name" value="Chromo domain-like"/>
    <property type="match status" value="2"/>
</dbReference>
<dbReference type="Gene3D" id="2.40.50.40">
    <property type="match status" value="2"/>
</dbReference>
<dbReference type="PANTHER" id="PTHR22812">
    <property type="entry name" value="CHROMOBOX PROTEIN"/>
    <property type="match status" value="1"/>
</dbReference>
<feature type="region of interest" description="Disordered" evidence="3">
    <location>
        <begin position="241"/>
        <end position="283"/>
    </location>
</feature>
<dbReference type="InterPro" id="IPR023780">
    <property type="entry name" value="Chromo_domain"/>
</dbReference>
<dbReference type="OrthoDB" id="5376140at2759"/>
<evidence type="ECO:0000259" key="4">
    <source>
        <dbReference type="PROSITE" id="PS50013"/>
    </source>
</evidence>
<dbReference type="PROSITE" id="PS00598">
    <property type="entry name" value="CHROMO_1"/>
    <property type="match status" value="2"/>
</dbReference>
<dbReference type="OMA" id="TYHECDE"/>
<evidence type="ECO:0000256" key="1">
    <source>
        <dbReference type="ARBA" id="ARBA00004123"/>
    </source>
</evidence>
<dbReference type="SMART" id="SM00298">
    <property type="entry name" value="CHROMO"/>
    <property type="match status" value="2"/>
</dbReference>
<dbReference type="AlphaFoldDB" id="A0A7R8YQD7"/>
<gene>
    <name evidence="5" type="ORF">HERILL_LOCUS1575</name>
</gene>
<sequence length="283" mass="32627">MRKLSAKKKVKKARGKDEDAAATPDSNVDLEVNENGGKNDESSDDESDNSKTVKRKSRKNAGEKKSNDTEPEDEAAEEEKKADDADEGEDEEGDEEYEVQDIVDEKQEKGVTYYLIRWKGYGPEGDTWEPEDTLNCDDIVARFKKKKKTKGSSASGKSKKSTPTGQGARKRKAEEEVDDEPSDPEKEWEVERIVDVGYEKGVRLFRVRWKGYRPKFDTWEPEEHLNCRDLVEKFMEKMEDSKKLGQKELREKPKRTQRFGGDSYRRGSKRNAGRSRTVYYEED</sequence>
<dbReference type="InterPro" id="IPR000953">
    <property type="entry name" value="Chromo/chromo_shadow_dom"/>
</dbReference>
<feature type="compositionally biased region" description="Acidic residues" evidence="3">
    <location>
        <begin position="84"/>
        <end position="102"/>
    </location>
</feature>
<evidence type="ECO:0000313" key="5">
    <source>
        <dbReference type="EMBL" id="CAD7078299.1"/>
    </source>
</evidence>
<dbReference type="InterPro" id="IPR051219">
    <property type="entry name" value="Heterochromatin_chromo-domain"/>
</dbReference>
<dbReference type="CDD" id="cd00024">
    <property type="entry name" value="CD_CSD"/>
    <property type="match status" value="2"/>
</dbReference>
<dbReference type="InParanoid" id="A0A7R8YQD7"/>
<dbReference type="InterPro" id="IPR016197">
    <property type="entry name" value="Chromo-like_dom_sf"/>
</dbReference>
<accession>A0A7R8YQD7</accession>